<keyword evidence="1" id="KW-1133">Transmembrane helix</keyword>
<dbReference type="AlphaFoldDB" id="A0A9D1YEQ9"/>
<evidence type="ECO:0000313" key="3">
    <source>
        <dbReference type="Proteomes" id="UP000823915"/>
    </source>
</evidence>
<keyword evidence="1" id="KW-0472">Membrane</keyword>
<accession>A0A9D1YEQ9</accession>
<keyword evidence="1" id="KW-0812">Transmembrane</keyword>
<dbReference type="Proteomes" id="UP000823915">
    <property type="component" value="Unassembled WGS sequence"/>
</dbReference>
<evidence type="ECO:0000256" key="1">
    <source>
        <dbReference type="SAM" id="Phobius"/>
    </source>
</evidence>
<organism evidence="2 3">
    <name type="scientific">Candidatus Acutalibacter pullistercoris</name>
    <dbReference type="NCBI Taxonomy" id="2838418"/>
    <lineage>
        <taxon>Bacteria</taxon>
        <taxon>Bacillati</taxon>
        <taxon>Bacillota</taxon>
        <taxon>Clostridia</taxon>
        <taxon>Eubacteriales</taxon>
        <taxon>Acutalibacteraceae</taxon>
        <taxon>Acutalibacter</taxon>
    </lineage>
</organism>
<feature type="transmembrane region" description="Helical" evidence="1">
    <location>
        <begin position="148"/>
        <end position="168"/>
    </location>
</feature>
<protein>
    <recommendedName>
        <fullName evidence="4">Sporulation integral membrane protein YlbJ</fullName>
    </recommendedName>
</protein>
<feature type="transmembrane region" description="Helical" evidence="1">
    <location>
        <begin position="339"/>
        <end position="360"/>
    </location>
</feature>
<feature type="transmembrane region" description="Helical" evidence="1">
    <location>
        <begin position="298"/>
        <end position="319"/>
    </location>
</feature>
<feature type="transmembrane region" description="Helical" evidence="1">
    <location>
        <begin position="266"/>
        <end position="286"/>
    </location>
</feature>
<feature type="transmembrane region" description="Helical" evidence="1">
    <location>
        <begin position="117"/>
        <end position="136"/>
    </location>
</feature>
<sequence>MRRWRRSWLLALAAVLGAGGLLLWSQGVTAQVRASLLACLQGLVPSLFPFLVLASFLARSPAGDALGRLLTPLLRWGFRLPACCGGTVLLGLLGGYPAGARGISLLLAQGRLTQSQAARALGFCVNPGAAFLVTYVGGSLLGDASLGWALFFSVTGSSLLLGVLSGLGQPLPPRESPPPPPAQGAAPLFQAVRDASAALVSLGGWVLLFGAASPLLQGAGLWDLGAGLLGAGGLLTPRDAQSVLGFLWEVTAGAGTAAQAGASGPVFAFGLAFGGLCVHLQILSLFSPFPGRLGRFFLFRLLHGLGAAGLFLVLRPLFWGEGATAVWTSLGGGVPQAEAFSATWLGGLSLVLLCGAFLLLTGRERETEDCAAGGDVLQ</sequence>
<evidence type="ECO:0008006" key="4">
    <source>
        <dbReference type="Google" id="ProtNLM"/>
    </source>
</evidence>
<reference evidence="2" key="2">
    <citation type="submission" date="2021-04" db="EMBL/GenBank/DDBJ databases">
        <authorList>
            <person name="Gilroy R."/>
        </authorList>
    </citation>
    <scope>NUCLEOTIDE SEQUENCE</scope>
    <source>
        <strain evidence="2">1282</strain>
    </source>
</reference>
<dbReference type="EMBL" id="DXDU01000023">
    <property type="protein sequence ID" value="HIY25878.1"/>
    <property type="molecule type" value="Genomic_DNA"/>
</dbReference>
<evidence type="ECO:0000313" key="2">
    <source>
        <dbReference type="EMBL" id="HIY25878.1"/>
    </source>
</evidence>
<reference evidence="2" key="1">
    <citation type="journal article" date="2021" name="PeerJ">
        <title>Extensive microbial diversity within the chicken gut microbiome revealed by metagenomics and culture.</title>
        <authorList>
            <person name="Gilroy R."/>
            <person name="Ravi A."/>
            <person name="Getino M."/>
            <person name="Pursley I."/>
            <person name="Horton D.L."/>
            <person name="Alikhan N.F."/>
            <person name="Baker D."/>
            <person name="Gharbi K."/>
            <person name="Hall N."/>
            <person name="Watson M."/>
            <person name="Adriaenssens E.M."/>
            <person name="Foster-Nyarko E."/>
            <person name="Jarju S."/>
            <person name="Secka A."/>
            <person name="Antonio M."/>
            <person name="Oren A."/>
            <person name="Chaudhuri R.R."/>
            <person name="La Ragione R."/>
            <person name="Hildebrand F."/>
            <person name="Pallen M.J."/>
        </authorList>
    </citation>
    <scope>NUCLEOTIDE SEQUENCE</scope>
    <source>
        <strain evidence="2">1282</strain>
    </source>
</reference>
<name>A0A9D1YEQ9_9FIRM</name>
<comment type="caution">
    <text evidence="2">The sequence shown here is derived from an EMBL/GenBank/DDBJ whole genome shotgun (WGS) entry which is preliminary data.</text>
</comment>
<proteinExistence type="predicted"/>
<gene>
    <name evidence="2" type="ORF">H9838_01740</name>
</gene>
<feature type="transmembrane region" description="Helical" evidence="1">
    <location>
        <begin position="40"/>
        <end position="58"/>
    </location>
</feature>